<keyword evidence="7" id="KW-1185">Reference proteome</keyword>
<dbReference type="InterPro" id="IPR011333">
    <property type="entry name" value="SKP1/BTB/POZ_sf"/>
</dbReference>
<dbReference type="EMBL" id="JAKUCV010003140">
    <property type="protein sequence ID" value="KAJ4840017.1"/>
    <property type="molecule type" value="Genomic_DNA"/>
</dbReference>
<dbReference type="InterPro" id="IPR011705">
    <property type="entry name" value="BACK"/>
</dbReference>
<dbReference type="FunFam" id="1.25.40.420:FF:000008">
    <property type="entry name" value="BTB/POZ domain-containing protein POB1"/>
    <property type="match status" value="1"/>
</dbReference>
<evidence type="ECO:0000256" key="1">
    <source>
        <dbReference type="ARBA" id="ARBA00002668"/>
    </source>
</evidence>
<name>A0A9Q0JG92_9ROSI</name>
<comment type="pathway">
    <text evidence="2">Protein modification; protein ubiquitination.</text>
</comment>
<dbReference type="Gene3D" id="1.25.40.420">
    <property type="match status" value="1"/>
</dbReference>
<keyword evidence="3" id="KW-0833">Ubl conjugation pathway</keyword>
<accession>A0A9Q0JG92</accession>
<dbReference type="GO" id="GO:0010114">
    <property type="term" value="P:response to red light"/>
    <property type="evidence" value="ECO:0007669"/>
    <property type="project" value="TreeGrafter"/>
</dbReference>
<evidence type="ECO:0000259" key="5">
    <source>
        <dbReference type="PROSITE" id="PS50097"/>
    </source>
</evidence>
<sequence length="515" mass="58960">MFYNFDFAFDNPDFSDKRLIIKIEEAGSQYDKNKHEIPALLAAELCKIGEEVAELPPLKQQRSSGMVRRDDDDNCSSSPAAPKVITIHIVSAILASKSPFFRDLFSKHFGPELSLELMNVHEEAPFLNLLRYMYGCLKSLHSNISNAGDWIDLLIVAQRYQVKSCVKYCCKSLLGLMSMQTVPFYFYLASVFPNTEEAEEEVQHLIKESSKFIIKNWNGNNWPEALWLPFKGLQALLLADDLEVDSEESVLDFFCKWAYQHYPKTKKRREFFHSHLDSLVRLPFLSIKSLEEILGCHILDPDYKRETVFKALLYKAAGGANFSKCSNMPRPRAYKFCPVRVVAFDSPKEGCIVYLDLKKEACNRLCSKDRRFTEPFLLGNEEVQLELCYDKNDQRFQVGMTKIKDESKLDSLTMHVAARIKTTEEFTTLETRDATRLTDFRGFMGSNIFPSSGESKLFINGTLHLRVELVITKFAASMLSTAGEPKLSTNTYSCRSDPVHSTLHVESRLRKLRTP</sequence>
<reference evidence="6" key="2">
    <citation type="journal article" date="2023" name="Plants (Basel)">
        <title>Annotation of the Turnera subulata (Passifloraceae) Draft Genome Reveals the S-Locus Evolved after the Divergence of Turneroideae from Passifloroideae in a Stepwise Manner.</title>
        <authorList>
            <person name="Henning P.M."/>
            <person name="Roalson E.H."/>
            <person name="Mir W."/>
            <person name="McCubbin A.G."/>
            <person name="Shore J.S."/>
        </authorList>
    </citation>
    <scope>NUCLEOTIDE SEQUENCE</scope>
    <source>
        <strain evidence="6">F60SS</strain>
    </source>
</reference>
<dbReference type="PANTHER" id="PTHR46336:SF3">
    <property type="entry name" value="BTB_POZ DOMAIN-CONTAINING PROTEIN POB1"/>
    <property type="match status" value="1"/>
</dbReference>
<evidence type="ECO:0000313" key="6">
    <source>
        <dbReference type="EMBL" id="KAJ4840017.1"/>
    </source>
</evidence>
<dbReference type="PROSITE" id="PS50097">
    <property type="entry name" value="BTB"/>
    <property type="match status" value="1"/>
</dbReference>
<evidence type="ECO:0000256" key="3">
    <source>
        <dbReference type="ARBA" id="ARBA00022786"/>
    </source>
</evidence>
<comment type="caution">
    <text evidence="6">The sequence shown here is derived from an EMBL/GenBank/DDBJ whole genome shotgun (WGS) entry which is preliminary data.</text>
</comment>
<dbReference type="SUPFAM" id="SSF54695">
    <property type="entry name" value="POZ domain"/>
    <property type="match status" value="1"/>
</dbReference>
<feature type="region of interest" description="Disordered" evidence="4">
    <location>
        <begin position="59"/>
        <end position="78"/>
    </location>
</feature>
<dbReference type="GO" id="GO:0005634">
    <property type="term" value="C:nucleus"/>
    <property type="evidence" value="ECO:0007669"/>
    <property type="project" value="TreeGrafter"/>
</dbReference>
<reference evidence="6" key="1">
    <citation type="submission" date="2022-02" db="EMBL/GenBank/DDBJ databases">
        <authorList>
            <person name="Henning P.M."/>
            <person name="McCubbin A.G."/>
            <person name="Shore J.S."/>
        </authorList>
    </citation>
    <scope>NUCLEOTIDE SEQUENCE</scope>
    <source>
        <strain evidence="6">F60SS</strain>
        <tissue evidence="6">Leaves</tissue>
    </source>
</reference>
<dbReference type="AlphaFoldDB" id="A0A9Q0JG92"/>
<dbReference type="InterPro" id="IPR000210">
    <property type="entry name" value="BTB/POZ_dom"/>
</dbReference>
<gene>
    <name evidence="6" type="ORF">Tsubulata_034009</name>
</gene>
<comment type="function">
    <text evidence="1">May act as a substrate-specific adapter of an E3 ubiquitin-protein ligase complex (CUL3-RBX1-BTB) which mediates the ubiquitination and subsequent proteasomal degradation of target proteins.</text>
</comment>
<dbReference type="Proteomes" id="UP001141552">
    <property type="component" value="Unassembled WGS sequence"/>
</dbReference>
<dbReference type="Gene3D" id="3.30.710.10">
    <property type="entry name" value="Potassium Channel Kv1.1, Chain A"/>
    <property type="match status" value="1"/>
</dbReference>
<dbReference type="CDD" id="cd18186">
    <property type="entry name" value="BTB_POZ_ZBTB_KLHL-like"/>
    <property type="match status" value="1"/>
</dbReference>
<dbReference type="OrthoDB" id="7956040at2759"/>
<feature type="domain" description="BTB" evidence="5">
    <location>
        <begin position="92"/>
        <end position="134"/>
    </location>
</feature>
<protein>
    <recommendedName>
        <fullName evidence="5">BTB domain-containing protein</fullName>
    </recommendedName>
</protein>
<evidence type="ECO:0000313" key="7">
    <source>
        <dbReference type="Proteomes" id="UP001141552"/>
    </source>
</evidence>
<evidence type="ECO:0000256" key="2">
    <source>
        <dbReference type="ARBA" id="ARBA00004906"/>
    </source>
</evidence>
<dbReference type="InterPro" id="IPR045890">
    <property type="entry name" value="POB1-like"/>
</dbReference>
<dbReference type="Pfam" id="PF00651">
    <property type="entry name" value="BTB"/>
    <property type="match status" value="1"/>
</dbReference>
<evidence type="ECO:0000256" key="4">
    <source>
        <dbReference type="SAM" id="MobiDB-lite"/>
    </source>
</evidence>
<dbReference type="Pfam" id="PF07707">
    <property type="entry name" value="BACK"/>
    <property type="match status" value="1"/>
</dbReference>
<proteinExistence type="predicted"/>
<organism evidence="6 7">
    <name type="scientific">Turnera subulata</name>
    <dbReference type="NCBI Taxonomy" id="218843"/>
    <lineage>
        <taxon>Eukaryota</taxon>
        <taxon>Viridiplantae</taxon>
        <taxon>Streptophyta</taxon>
        <taxon>Embryophyta</taxon>
        <taxon>Tracheophyta</taxon>
        <taxon>Spermatophyta</taxon>
        <taxon>Magnoliopsida</taxon>
        <taxon>eudicotyledons</taxon>
        <taxon>Gunneridae</taxon>
        <taxon>Pentapetalae</taxon>
        <taxon>rosids</taxon>
        <taxon>fabids</taxon>
        <taxon>Malpighiales</taxon>
        <taxon>Passifloraceae</taxon>
        <taxon>Turnera</taxon>
    </lineage>
</organism>
<dbReference type="PANTHER" id="PTHR46336">
    <property type="entry name" value="OS02G0260700 PROTEIN"/>
    <property type="match status" value="1"/>
</dbReference>